<comment type="caution">
    <text evidence="2">The sequence shown here is derived from an EMBL/GenBank/DDBJ whole genome shotgun (WGS) entry which is preliminary data.</text>
</comment>
<feature type="compositionally biased region" description="Basic and acidic residues" evidence="1">
    <location>
        <begin position="9"/>
        <end position="26"/>
    </location>
</feature>
<organism evidence="2 3">
    <name type="scientific">Stephania yunnanensis</name>
    <dbReference type="NCBI Taxonomy" id="152371"/>
    <lineage>
        <taxon>Eukaryota</taxon>
        <taxon>Viridiplantae</taxon>
        <taxon>Streptophyta</taxon>
        <taxon>Embryophyta</taxon>
        <taxon>Tracheophyta</taxon>
        <taxon>Spermatophyta</taxon>
        <taxon>Magnoliopsida</taxon>
        <taxon>Ranunculales</taxon>
        <taxon>Menispermaceae</taxon>
        <taxon>Menispermoideae</taxon>
        <taxon>Cissampelideae</taxon>
        <taxon>Stephania</taxon>
    </lineage>
</organism>
<gene>
    <name evidence="2" type="ORF">Syun_015089</name>
</gene>
<evidence type="ECO:0000313" key="2">
    <source>
        <dbReference type="EMBL" id="KAK9135759.1"/>
    </source>
</evidence>
<dbReference type="EMBL" id="JBBNAF010000006">
    <property type="protein sequence ID" value="KAK9135759.1"/>
    <property type="molecule type" value="Genomic_DNA"/>
</dbReference>
<protein>
    <submittedName>
        <fullName evidence="2">Uncharacterized protein</fullName>
    </submittedName>
</protein>
<dbReference type="Proteomes" id="UP001420932">
    <property type="component" value="Unassembled WGS sequence"/>
</dbReference>
<name>A0AAP0PA84_9MAGN</name>
<sequence length="138" mass="16330">MAGQQEQMYCERRHDEEESINKNVEDSAIDQVKERGIFDVLGGKKEEEQKLGHDHQVIVAEFENTYLGSDGCKRGGKAQFDREASPISQHLIYLIKMMKRKVREETRARRRRRRKQEYSKMPLMFIAMSITLKMIRRP</sequence>
<feature type="region of interest" description="Disordered" evidence="1">
    <location>
        <begin position="1"/>
        <end position="26"/>
    </location>
</feature>
<evidence type="ECO:0000313" key="3">
    <source>
        <dbReference type="Proteomes" id="UP001420932"/>
    </source>
</evidence>
<reference evidence="2 3" key="1">
    <citation type="submission" date="2024-01" db="EMBL/GenBank/DDBJ databases">
        <title>Genome assemblies of Stephania.</title>
        <authorList>
            <person name="Yang L."/>
        </authorList>
    </citation>
    <scope>NUCLEOTIDE SEQUENCE [LARGE SCALE GENOMIC DNA]</scope>
    <source>
        <strain evidence="2">YNDBR</strain>
        <tissue evidence="2">Leaf</tissue>
    </source>
</reference>
<keyword evidence="3" id="KW-1185">Reference proteome</keyword>
<evidence type="ECO:0000256" key="1">
    <source>
        <dbReference type="SAM" id="MobiDB-lite"/>
    </source>
</evidence>
<accession>A0AAP0PA84</accession>
<dbReference type="AlphaFoldDB" id="A0AAP0PA84"/>
<proteinExistence type="predicted"/>